<dbReference type="GO" id="GO:0004674">
    <property type="term" value="F:protein serine/threonine kinase activity"/>
    <property type="evidence" value="ECO:0007669"/>
    <property type="project" value="UniProtKB-KW"/>
</dbReference>
<comment type="catalytic activity">
    <reaction evidence="13">
        <text>L-seryl-[protein] + ATP = O-phospho-L-seryl-[protein] + ADP + H(+)</text>
        <dbReference type="Rhea" id="RHEA:17989"/>
        <dbReference type="Rhea" id="RHEA-COMP:9863"/>
        <dbReference type="Rhea" id="RHEA-COMP:11604"/>
        <dbReference type="ChEBI" id="CHEBI:15378"/>
        <dbReference type="ChEBI" id="CHEBI:29999"/>
        <dbReference type="ChEBI" id="CHEBI:30616"/>
        <dbReference type="ChEBI" id="CHEBI:83421"/>
        <dbReference type="ChEBI" id="CHEBI:456216"/>
        <dbReference type="EC" id="2.7.11.1"/>
    </reaction>
</comment>
<evidence type="ECO:0000256" key="2">
    <source>
        <dbReference type="ARBA" id="ARBA00012513"/>
    </source>
</evidence>
<sequence>MGNFVLKDGMSGESLWQSFHHPGNTFLPSSVLGYDAKKGQNYALTSWKSDSDPSVGNFTLGISPKFKPAQGFIWRNGSTPHWRSGPWAGSKFIGLPDMDASYQSPFDLQEDAEQGTTYFTFKTINSSVLSRMFLSSEGVYSLMYKDVIGGDWYAVWMSPKNPCDLYGVCGPSGLCKYSEYPICRCLKGFVPKSNQEWSKGNWTQGCVRRTELLCEKNTSGLASQGGKKDGFHKFGNIKLPDFYEYVYPPNDIDTCQTWCLDNCSCSACAYVNGIGCLIWSEGFFDIQEFAVGGEDFFLRLAPEELVGGQNNKNIIIIIVATVSCVVTLGAILLIGWHRRRAKKKRNIEDTTEELHFVKTNGDLKSTLKFTEQHDPSELSIVDFNSIFVATDYFNTKNKLGQGGFGPVYKGILQDGTEIAVKRLSSSSGQGVEEFKNEMILISKLQHRNLVRLLGCCIENEERLLIYDFMPNKSLDNFIFGWFLLATSFLVYLVLSIDVSNILLDENMNPKISDFGLARIFEGTIDLANTRRVVGTLGYMSPEYAMGGIFSEKSDVFSFGVLLLEIVSGRKNTSFNYQEEHLNLIAYAWHQWSESKGLDMVDEALGDSYSSPEAMRCIHVGLLCVQDYVTDRPTMPDVVFMLSKETDRPQPKQPLFIFQNLSGLEFQQQNDKNDSKCSVNEATTSIVEGR</sequence>
<dbReference type="Gene3D" id="3.30.200.20">
    <property type="entry name" value="Phosphorylase Kinase, domain 1"/>
    <property type="match status" value="1"/>
</dbReference>
<keyword evidence="9" id="KW-0067">ATP-binding</keyword>
<keyword evidence="15" id="KW-0472">Membrane</keyword>
<comment type="catalytic activity">
    <reaction evidence="12">
        <text>L-threonyl-[protein] + ATP = O-phospho-L-threonyl-[protein] + ADP + H(+)</text>
        <dbReference type="Rhea" id="RHEA:46608"/>
        <dbReference type="Rhea" id="RHEA-COMP:11060"/>
        <dbReference type="Rhea" id="RHEA-COMP:11605"/>
        <dbReference type="ChEBI" id="CHEBI:15378"/>
        <dbReference type="ChEBI" id="CHEBI:30013"/>
        <dbReference type="ChEBI" id="CHEBI:30616"/>
        <dbReference type="ChEBI" id="CHEBI:61977"/>
        <dbReference type="ChEBI" id="CHEBI:456216"/>
        <dbReference type="EC" id="2.7.11.1"/>
    </reaction>
</comment>
<keyword evidence="8" id="KW-0418">Kinase</keyword>
<evidence type="ECO:0000256" key="12">
    <source>
        <dbReference type="ARBA" id="ARBA00047899"/>
    </source>
</evidence>
<dbReference type="SMART" id="SM00473">
    <property type="entry name" value="PAN_AP"/>
    <property type="match status" value="1"/>
</dbReference>
<evidence type="ECO:0000256" key="1">
    <source>
        <dbReference type="ARBA" id="ARBA00004251"/>
    </source>
</evidence>
<proteinExistence type="predicted"/>
<keyword evidence="7" id="KW-0547">Nucleotide-binding</keyword>
<dbReference type="Pfam" id="PF01453">
    <property type="entry name" value="B_lectin"/>
    <property type="match status" value="1"/>
</dbReference>
<dbReference type="InterPro" id="IPR001480">
    <property type="entry name" value="Bulb-type_lectin_dom"/>
</dbReference>
<dbReference type="Pfam" id="PF08276">
    <property type="entry name" value="PAN_2"/>
    <property type="match status" value="1"/>
</dbReference>
<evidence type="ECO:0000259" key="17">
    <source>
        <dbReference type="PROSITE" id="PS50948"/>
    </source>
</evidence>
<dbReference type="InterPro" id="IPR001245">
    <property type="entry name" value="Ser-Thr/Tyr_kinase_cat_dom"/>
</dbReference>
<dbReference type="Pfam" id="PF00954">
    <property type="entry name" value="S_locus_glycop"/>
    <property type="match status" value="1"/>
</dbReference>
<keyword evidence="19" id="KW-1185">Reference proteome</keyword>
<dbReference type="EMBL" id="BTGU01005033">
    <property type="protein sequence ID" value="GMN19262.1"/>
    <property type="molecule type" value="Genomic_DNA"/>
</dbReference>
<keyword evidence="15" id="KW-1133">Transmembrane helix</keyword>
<dbReference type="PROSITE" id="PS50011">
    <property type="entry name" value="PROTEIN_KINASE_DOM"/>
    <property type="match status" value="1"/>
</dbReference>
<evidence type="ECO:0000256" key="13">
    <source>
        <dbReference type="ARBA" id="ARBA00048679"/>
    </source>
</evidence>
<keyword evidence="3" id="KW-1003">Cell membrane</keyword>
<evidence type="ECO:0000256" key="7">
    <source>
        <dbReference type="ARBA" id="ARBA00022741"/>
    </source>
</evidence>
<dbReference type="FunFam" id="3.30.200.20:FF:000195">
    <property type="entry name" value="G-type lectin S-receptor-like serine/threonine-protein kinase"/>
    <property type="match status" value="1"/>
</dbReference>
<dbReference type="SUPFAM" id="SSF56112">
    <property type="entry name" value="Protein kinase-like (PK-like)"/>
    <property type="match status" value="1"/>
</dbReference>
<keyword evidence="11" id="KW-0325">Glycoprotein</keyword>
<dbReference type="CDD" id="cd01098">
    <property type="entry name" value="PAN_AP_plant"/>
    <property type="match status" value="1"/>
</dbReference>
<evidence type="ECO:0000256" key="5">
    <source>
        <dbReference type="ARBA" id="ARBA00022679"/>
    </source>
</evidence>
<comment type="caution">
    <text evidence="18">The sequence shown here is derived from an EMBL/GenBank/DDBJ whole genome shotgun (WGS) entry which is preliminary data.</text>
</comment>
<dbReference type="InterPro" id="IPR003609">
    <property type="entry name" value="Pan_app"/>
</dbReference>
<evidence type="ECO:0000313" key="18">
    <source>
        <dbReference type="EMBL" id="GMN19262.1"/>
    </source>
</evidence>
<dbReference type="FunFam" id="1.10.510.10:FF:001722">
    <property type="entry name" value="G-type lectin S-receptor-like serine/threonine-protein kinase B120"/>
    <property type="match status" value="1"/>
</dbReference>
<evidence type="ECO:0000256" key="11">
    <source>
        <dbReference type="ARBA" id="ARBA00023180"/>
    </source>
</evidence>
<dbReference type="SUPFAM" id="SSF51110">
    <property type="entry name" value="alpha-D-mannose-specific plant lectins"/>
    <property type="match status" value="1"/>
</dbReference>
<feature type="domain" description="Protein kinase" evidence="16">
    <location>
        <begin position="393"/>
        <end position="655"/>
    </location>
</feature>
<accession>A0AA87YQI6</accession>
<protein>
    <recommendedName>
        <fullName evidence="2">non-specific serine/threonine protein kinase</fullName>
        <ecNumber evidence="2">2.7.11.1</ecNumber>
    </recommendedName>
</protein>
<dbReference type="GO" id="GO:0005886">
    <property type="term" value="C:plasma membrane"/>
    <property type="evidence" value="ECO:0007669"/>
    <property type="project" value="UniProtKB-SubCell"/>
</dbReference>
<keyword evidence="10" id="KW-1015">Disulfide bond</keyword>
<evidence type="ECO:0000256" key="14">
    <source>
        <dbReference type="SAM" id="MobiDB-lite"/>
    </source>
</evidence>
<dbReference type="Pfam" id="PF07714">
    <property type="entry name" value="PK_Tyr_Ser-Thr"/>
    <property type="match status" value="1"/>
</dbReference>
<gene>
    <name evidence="18" type="ORF">TIFTF001_046929</name>
</gene>
<dbReference type="PROSITE" id="PS50948">
    <property type="entry name" value="PAN"/>
    <property type="match status" value="1"/>
</dbReference>
<keyword evidence="5" id="KW-0808">Transferase</keyword>
<evidence type="ECO:0000256" key="6">
    <source>
        <dbReference type="ARBA" id="ARBA00022729"/>
    </source>
</evidence>
<name>A0AA87YQI6_FICCA</name>
<evidence type="ECO:0000313" key="19">
    <source>
        <dbReference type="Proteomes" id="UP001187192"/>
    </source>
</evidence>
<feature type="transmembrane region" description="Helical" evidence="15">
    <location>
        <begin position="314"/>
        <end position="336"/>
    </location>
</feature>
<keyword evidence="4" id="KW-0723">Serine/threonine-protein kinase</keyword>
<evidence type="ECO:0000256" key="3">
    <source>
        <dbReference type="ARBA" id="ARBA00022475"/>
    </source>
</evidence>
<evidence type="ECO:0000259" key="16">
    <source>
        <dbReference type="PROSITE" id="PS50011"/>
    </source>
</evidence>
<feature type="region of interest" description="Disordered" evidence="14">
    <location>
        <begin position="669"/>
        <end position="689"/>
    </location>
</feature>
<dbReference type="PANTHER" id="PTHR27002:SF422">
    <property type="entry name" value="RECEPTOR-LIKE SERINE_THREONINE-PROTEIN KINASE"/>
    <property type="match status" value="1"/>
</dbReference>
<dbReference type="Proteomes" id="UP001187192">
    <property type="component" value="Unassembled WGS sequence"/>
</dbReference>
<evidence type="ECO:0000256" key="15">
    <source>
        <dbReference type="SAM" id="Phobius"/>
    </source>
</evidence>
<dbReference type="GO" id="GO:0005524">
    <property type="term" value="F:ATP binding"/>
    <property type="evidence" value="ECO:0007669"/>
    <property type="project" value="UniProtKB-KW"/>
</dbReference>
<evidence type="ECO:0000256" key="10">
    <source>
        <dbReference type="ARBA" id="ARBA00023157"/>
    </source>
</evidence>
<feature type="transmembrane region" description="Helical" evidence="15">
    <location>
        <begin position="477"/>
        <end position="494"/>
    </location>
</feature>
<feature type="domain" description="Apple" evidence="17">
    <location>
        <begin position="214"/>
        <end position="301"/>
    </location>
</feature>
<organism evidence="18 19">
    <name type="scientific">Ficus carica</name>
    <name type="common">Common fig</name>
    <dbReference type="NCBI Taxonomy" id="3494"/>
    <lineage>
        <taxon>Eukaryota</taxon>
        <taxon>Viridiplantae</taxon>
        <taxon>Streptophyta</taxon>
        <taxon>Embryophyta</taxon>
        <taxon>Tracheophyta</taxon>
        <taxon>Spermatophyta</taxon>
        <taxon>Magnoliopsida</taxon>
        <taxon>eudicotyledons</taxon>
        <taxon>Gunneridae</taxon>
        <taxon>Pentapetalae</taxon>
        <taxon>rosids</taxon>
        <taxon>fabids</taxon>
        <taxon>Rosales</taxon>
        <taxon>Moraceae</taxon>
        <taxon>Ficeae</taxon>
        <taxon>Ficus</taxon>
    </lineage>
</organism>
<dbReference type="AlphaFoldDB" id="A0AA87YQI6"/>
<reference evidence="18" key="1">
    <citation type="submission" date="2023-07" db="EMBL/GenBank/DDBJ databases">
        <title>draft genome sequence of fig (Ficus carica).</title>
        <authorList>
            <person name="Takahashi T."/>
            <person name="Nishimura K."/>
        </authorList>
    </citation>
    <scope>NUCLEOTIDE SEQUENCE</scope>
</reference>
<dbReference type="InterPro" id="IPR036426">
    <property type="entry name" value="Bulb-type_lectin_dom_sf"/>
</dbReference>
<evidence type="ECO:0000256" key="9">
    <source>
        <dbReference type="ARBA" id="ARBA00022840"/>
    </source>
</evidence>
<keyword evidence="6" id="KW-0732">Signal</keyword>
<dbReference type="InterPro" id="IPR011009">
    <property type="entry name" value="Kinase-like_dom_sf"/>
</dbReference>
<dbReference type="PANTHER" id="PTHR27002">
    <property type="entry name" value="RECEPTOR-LIKE SERINE/THREONINE-PROTEIN KINASE SD1-8"/>
    <property type="match status" value="1"/>
</dbReference>
<evidence type="ECO:0000256" key="8">
    <source>
        <dbReference type="ARBA" id="ARBA00022777"/>
    </source>
</evidence>
<dbReference type="Pfam" id="PF00069">
    <property type="entry name" value="Pkinase"/>
    <property type="match status" value="1"/>
</dbReference>
<dbReference type="GO" id="GO:0048544">
    <property type="term" value="P:recognition of pollen"/>
    <property type="evidence" value="ECO:0007669"/>
    <property type="project" value="InterPro"/>
</dbReference>
<dbReference type="Gene3D" id="1.10.510.10">
    <property type="entry name" value="Transferase(Phosphotransferase) domain 1"/>
    <property type="match status" value="1"/>
</dbReference>
<dbReference type="EC" id="2.7.11.1" evidence="2"/>
<dbReference type="InterPro" id="IPR000858">
    <property type="entry name" value="S_locus_glycoprot_dom"/>
</dbReference>
<comment type="subcellular location">
    <subcellularLocation>
        <location evidence="1">Cell membrane</location>
        <topology evidence="1">Single-pass type I membrane protein</topology>
    </subcellularLocation>
</comment>
<evidence type="ECO:0000256" key="4">
    <source>
        <dbReference type="ARBA" id="ARBA00022527"/>
    </source>
</evidence>
<keyword evidence="15" id="KW-0812">Transmembrane</keyword>
<dbReference type="InterPro" id="IPR000719">
    <property type="entry name" value="Prot_kinase_dom"/>
</dbReference>